<dbReference type="GO" id="GO:0005829">
    <property type="term" value="C:cytosol"/>
    <property type="evidence" value="ECO:0007669"/>
    <property type="project" value="TreeGrafter"/>
</dbReference>
<accession>F2BFT4</accession>
<gene>
    <name evidence="1" type="ORF">HMPREF9123_2591</name>
</gene>
<dbReference type="AlphaFoldDB" id="F2BFT4"/>
<sequence>MTRPPKIIFFDIDDTLLPKRSGRIPDSTRQALARLKQQGIAAAVATGRPPCLIPAPVRELMAATGSDILVAINGQYAERGGKVLAEHTLPAADTATAAAHLDRLGIACAFVAPHRVAVPRDDPRIRAALGALAIPYRAGDPAPDTVCQLLAFYGQEQAAEAEAGLPHGLRVTRWHEYGVDILAAEGSKARGIQAVLDSLGLTPADAMAFGDGPNDIEMLRAVGCGVAMGNACPELKAAAHHTCPSAAEDGILRGLTELGVLS</sequence>
<dbReference type="OrthoDB" id="5498330at2"/>
<comment type="caution">
    <text evidence="1">The sequence shown here is derived from an EMBL/GenBank/DDBJ whole genome shotgun (WGS) entry which is preliminary data.</text>
</comment>
<dbReference type="RefSeq" id="WP_007343596.1">
    <property type="nucleotide sequence ID" value="NZ_GL878494.1"/>
</dbReference>
<dbReference type="PANTHER" id="PTHR10000">
    <property type="entry name" value="PHOSPHOSERINE PHOSPHATASE"/>
    <property type="match status" value="1"/>
</dbReference>
<dbReference type="STRING" id="267212.GCA_001063965_01911"/>
<evidence type="ECO:0000313" key="2">
    <source>
        <dbReference type="Proteomes" id="UP000004105"/>
    </source>
</evidence>
<dbReference type="GO" id="GO:0000287">
    <property type="term" value="F:magnesium ion binding"/>
    <property type="evidence" value="ECO:0007669"/>
    <property type="project" value="TreeGrafter"/>
</dbReference>
<dbReference type="SUPFAM" id="SSF56784">
    <property type="entry name" value="HAD-like"/>
    <property type="match status" value="1"/>
</dbReference>
<dbReference type="SFLD" id="SFLDG01140">
    <property type="entry name" value="C2.B:_Phosphomannomutase_and_P"/>
    <property type="match status" value="1"/>
</dbReference>
<dbReference type="PROSITE" id="PS01229">
    <property type="entry name" value="COF_2"/>
    <property type="match status" value="1"/>
</dbReference>
<dbReference type="HOGENOM" id="CLU_044146_7_0_4"/>
<name>F2BFT4_9NEIS</name>
<keyword evidence="1" id="KW-0378">Hydrolase</keyword>
<dbReference type="EMBL" id="AFAY01000051">
    <property type="protein sequence ID" value="EGF08283.1"/>
    <property type="molecule type" value="Genomic_DNA"/>
</dbReference>
<dbReference type="Gene3D" id="3.40.50.1000">
    <property type="entry name" value="HAD superfamily/HAD-like"/>
    <property type="match status" value="1"/>
</dbReference>
<evidence type="ECO:0000313" key="1">
    <source>
        <dbReference type="EMBL" id="EGF08283.1"/>
    </source>
</evidence>
<dbReference type="InterPro" id="IPR006379">
    <property type="entry name" value="HAD-SF_hydro_IIB"/>
</dbReference>
<dbReference type="Pfam" id="PF08282">
    <property type="entry name" value="Hydrolase_3"/>
    <property type="match status" value="1"/>
</dbReference>
<organism evidence="1 2">
    <name type="scientific">Neisseria bacilliformis ATCC BAA-1200</name>
    <dbReference type="NCBI Taxonomy" id="888742"/>
    <lineage>
        <taxon>Bacteria</taxon>
        <taxon>Pseudomonadati</taxon>
        <taxon>Pseudomonadota</taxon>
        <taxon>Betaproteobacteria</taxon>
        <taxon>Neisseriales</taxon>
        <taxon>Neisseriaceae</taxon>
        <taxon>Neisseria</taxon>
    </lineage>
</organism>
<reference evidence="1 2" key="1">
    <citation type="submission" date="2011-02" db="EMBL/GenBank/DDBJ databases">
        <authorList>
            <person name="Muzny D."/>
            <person name="Qin X."/>
            <person name="Deng J."/>
            <person name="Jiang H."/>
            <person name="Liu Y."/>
            <person name="Qu J."/>
            <person name="Song X.-Z."/>
            <person name="Zhang L."/>
            <person name="Thornton R."/>
            <person name="Coyle M."/>
            <person name="Francisco L."/>
            <person name="Jackson L."/>
            <person name="Javaid M."/>
            <person name="Korchina V."/>
            <person name="Kovar C."/>
            <person name="Mata R."/>
            <person name="Mathew T."/>
            <person name="Ngo R."/>
            <person name="Nguyen L."/>
            <person name="Nguyen N."/>
            <person name="Okwuonu G."/>
            <person name="Ongeri F."/>
            <person name="Pham C."/>
            <person name="Simmons D."/>
            <person name="Wilczek-Boney K."/>
            <person name="Hale W."/>
            <person name="Jakkamsetti A."/>
            <person name="Pham P."/>
            <person name="Ruth R."/>
            <person name="San Lucas F."/>
            <person name="Warren J."/>
            <person name="Zhang J."/>
            <person name="Zhao Z."/>
            <person name="Zhou C."/>
            <person name="Zhu D."/>
            <person name="Lee S."/>
            <person name="Bess C."/>
            <person name="Blankenburg K."/>
            <person name="Forbes L."/>
            <person name="Fu Q."/>
            <person name="Gubbala S."/>
            <person name="Hirani K."/>
            <person name="Jayaseelan J.C."/>
            <person name="Lara F."/>
            <person name="Munidasa M."/>
            <person name="Palculict T."/>
            <person name="Patil S."/>
            <person name="Pu L.-L."/>
            <person name="Saada N."/>
            <person name="Tang L."/>
            <person name="Weissenberger G."/>
            <person name="Zhu Y."/>
            <person name="Hemphill L."/>
            <person name="Shang Y."/>
            <person name="Youmans B."/>
            <person name="Ayvaz T."/>
            <person name="Ross M."/>
            <person name="Santibanez J."/>
            <person name="Aqrawi P."/>
            <person name="Gross S."/>
            <person name="Joshi V."/>
            <person name="Fowler G."/>
            <person name="Nazareth L."/>
            <person name="Reid J."/>
            <person name="Worley K."/>
            <person name="Petrosino J."/>
            <person name="Highlander S."/>
            <person name="Gibbs R."/>
        </authorList>
    </citation>
    <scope>NUCLEOTIDE SEQUENCE [LARGE SCALE GENOMIC DNA]</scope>
    <source>
        <strain evidence="1 2">ATCC BAA-1200</strain>
    </source>
</reference>
<dbReference type="Gene3D" id="3.30.1240.10">
    <property type="match status" value="1"/>
</dbReference>
<dbReference type="GO" id="GO:0016791">
    <property type="term" value="F:phosphatase activity"/>
    <property type="evidence" value="ECO:0007669"/>
    <property type="project" value="TreeGrafter"/>
</dbReference>
<dbReference type="PANTHER" id="PTHR10000:SF25">
    <property type="entry name" value="PHOSPHATASE YKRA-RELATED"/>
    <property type="match status" value="1"/>
</dbReference>
<keyword evidence="2" id="KW-1185">Reference proteome</keyword>
<dbReference type="InterPro" id="IPR036412">
    <property type="entry name" value="HAD-like_sf"/>
</dbReference>
<dbReference type="InterPro" id="IPR023214">
    <property type="entry name" value="HAD_sf"/>
</dbReference>
<dbReference type="NCBIfam" id="TIGR00099">
    <property type="entry name" value="Cof-subfamily"/>
    <property type="match status" value="1"/>
</dbReference>
<protein>
    <submittedName>
        <fullName evidence="1">IIB family HAD hydrolase</fullName>
    </submittedName>
</protein>
<dbReference type="InterPro" id="IPR000150">
    <property type="entry name" value="Cof"/>
</dbReference>
<dbReference type="Proteomes" id="UP000004105">
    <property type="component" value="Unassembled WGS sequence"/>
</dbReference>
<dbReference type="SFLD" id="SFLDS00003">
    <property type="entry name" value="Haloacid_Dehalogenase"/>
    <property type="match status" value="1"/>
</dbReference>
<proteinExistence type="predicted"/>
<dbReference type="NCBIfam" id="TIGR01484">
    <property type="entry name" value="HAD-SF-IIB"/>
    <property type="match status" value="1"/>
</dbReference>